<name>A0A368YS39_9RHOB</name>
<feature type="transmembrane region" description="Helical" evidence="1">
    <location>
        <begin position="51"/>
        <end position="69"/>
    </location>
</feature>
<gene>
    <name evidence="3" type="ORF">DFP89_1126</name>
</gene>
<evidence type="ECO:0000259" key="2">
    <source>
        <dbReference type="Pfam" id="PF07331"/>
    </source>
</evidence>
<evidence type="ECO:0000256" key="1">
    <source>
        <dbReference type="SAM" id="Phobius"/>
    </source>
</evidence>
<keyword evidence="1" id="KW-0472">Membrane</keyword>
<protein>
    <submittedName>
        <fullName evidence="3">Tripartite tricarboxylate transporter TctB family protein</fullName>
    </submittedName>
</protein>
<dbReference type="Pfam" id="PF07331">
    <property type="entry name" value="TctB"/>
    <property type="match status" value="1"/>
</dbReference>
<accession>A0A368YS39</accession>
<proteinExistence type="predicted"/>
<organism evidence="3 4">
    <name type="scientific">Paracoccus lutimaris</name>
    <dbReference type="NCBI Taxonomy" id="1490030"/>
    <lineage>
        <taxon>Bacteria</taxon>
        <taxon>Pseudomonadati</taxon>
        <taxon>Pseudomonadota</taxon>
        <taxon>Alphaproteobacteria</taxon>
        <taxon>Rhodobacterales</taxon>
        <taxon>Paracoccaceae</taxon>
        <taxon>Paracoccus</taxon>
    </lineage>
</organism>
<comment type="caution">
    <text evidence="3">The sequence shown here is derived from an EMBL/GenBank/DDBJ whole genome shotgun (WGS) entry which is preliminary data.</text>
</comment>
<evidence type="ECO:0000313" key="3">
    <source>
        <dbReference type="EMBL" id="RCW82409.1"/>
    </source>
</evidence>
<feature type="transmembrane region" description="Helical" evidence="1">
    <location>
        <begin position="137"/>
        <end position="158"/>
    </location>
</feature>
<dbReference type="AlphaFoldDB" id="A0A368YS39"/>
<evidence type="ECO:0000313" key="4">
    <source>
        <dbReference type="Proteomes" id="UP000253345"/>
    </source>
</evidence>
<keyword evidence="4" id="KW-1185">Reference proteome</keyword>
<dbReference type="OrthoDB" id="6174504at2"/>
<dbReference type="RefSeq" id="WP_114349620.1">
    <property type="nucleotide sequence ID" value="NZ_QPJL01000012.1"/>
</dbReference>
<feature type="domain" description="DUF1468" evidence="2">
    <location>
        <begin position="18"/>
        <end position="159"/>
    </location>
</feature>
<dbReference type="Proteomes" id="UP000253345">
    <property type="component" value="Unassembled WGS sequence"/>
</dbReference>
<dbReference type="InterPro" id="IPR009936">
    <property type="entry name" value="DUF1468"/>
</dbReference>
<keyword evidence="1" id="KW-1133">Transmembrane helix</keyword>
<feature type="transmembrane region" description="Helical" evidence="1">
    <location>
        <begin position="12"/>
        <end position="31"/>
    </location>
</feature>
<dbReference type="EMBL" id="QPJL01000012">
    <property type="protein sequence ID" value="RCW82409.1"/>
    <property type="molecule type" value="Genomic_DNA"/>
</dbReference>
<keyword evidence="1" id="KW-0812">Transmembrane</keyword>
<reference evidence="3 4" key="1">
    <citation type="submission" date="2018-07" db="EMBL/GenBank/DDBJ databases">
        <title>Genomic Encyclopedia of Type Strains, Phase III (KMG-III): the genomes of soil and plant-associated and newly described type strains.</title>
        <authorList>
            <person name="Whitman W."/>
        </authorList>
    </citation>
    <scope>NUCLEOTIDE SEQUENCE [LARGE SCALE GENOMIC DNA]</scope>
    <source>
        <strain evidence="3 4">CECT 8525</strain>
    </source>
</reference>
<sequence>MSQPHLNRPRRARDIGLGAVSILIGAALLLGSRGFGAIPGQNYGADTLPRLIALLAIGTGIAMLIQVLRAPAAPPGDSGPSTGWIHEPRAWGRLGIGLALVLGYALFSETTGFVIAGFGVVAGLALLMGVRVLPAIALGIVSAIALRYAFADILLVPLPRLSLPGTGG</sequence>